<comment type="caution">
    <text evidence="4">The sequence shown here is derived from an EMBL/GenBank/DDBJ whole genome shotgun (WGS) entry which is preliminary data.</text>
</comment>
<organism evidence="4 5">
    <name type="scientific">Bacteroides eggerthii</name>
    <dbReference type="NCBI Taxonomy" id="28111"/>
    <lineage>
        <taxon>Bacteria</taxon>
        <taxon>Pseudomonadati</taxon>
        <taxon>Bacteroidota</taxon>
        <taxon>Bacteroidia</taxon>
        <taxon>Bacteroidales</taxon>
        <taxon>Bacteroidaceae</taxon>
        <taxon>Bacteroides</taxon>
    </lineage>
</organism>
<reference evidence="3 6" key="1">
    <citation type="journal article" date="2019" name="Nat. Med.">
        <title>A library of human gut bacterial isolates paired with longitudinal multiomics data enables mechanistic microbiome research.</title>
        <authorList>
            <person name="Poyet M."/>
            <person name="Groussin M."/>
            <person name="Gibbons S.M."/>
            <person name="Avila-Pacheco J."/>
            <person name="Jiang X."/>
            <person name="Kearney S.M."/>
            <person name="Perrotta A.R."/>
            <person name="Berdy B."/>
            <person name="Zhao S."/>
            <person name="Lieberman T.D."/>
            <person name="Swanson P.K."/>
            <person name="Smith M."/>
            <person name="Roesemann S."/>
            <person name="Alexander J.E."/>
            <person name="Rich S.A."/>
            <person name="Livny J."/>
            <person name="Vlamakis H."/>
            <person name="Clish C."/>
            <person name="Bullock K."/>
            <person name="Deik A."/>
            <person name="Scott J."/>
            <person name="Pierce K.A."/>
            <person name="Xavier R.J."/>
            <person name="Alm E.J."/>
        </authorList>
    </citation>
    <scope>NUCLEOTIDE SEQUENCE [LARGE SCALE GENOMIC DNA]</scope>
    <source>
        <strain evidence="3 6">BIOML-A1</strain>
    </source>
</reference>
<accession>A0A4Q5H7C9</accession>
<sequence length="476" mass="54586">MPYRRIPIVMRPRTCILLINKHMPKKAKIEKTATGKILKVVNPNAAGIDIASSEMQVCVPEDRDSECNRTFGCFTQDLKQIADWLKSCRIDTIAMESTGVYWLPLYFILKERGFDVILVNARDVKNYSGRKTDEADAEWLMMLHSYGLLKCSFQPENEARAIRNLTRHRSNLLQSSSREALHMQKAMEQMNLKLGNVISDLLGKSGMSIIRAIISGNHDPRELAALAEENCKASKEEIAKSLEGSWAEDHLFELEQAFDLYNFIQEQVNKCDRQIEMHLIRYRAKLDHPSDDNFQRCKKKIGKKNAVDFDVEKYAFDIWKVNIMAIPGMSAISLLQLIGELGHNFADKFETCHSFCSWLNLVPNNKVSGGKLLSSKVPKKTNICGQVFRLCANSLKRNKTTLGYYFRRIQSRCGYSQAIVATAHKIAKIFFTMIKNRTEYDESETGINERDLLERKITMTQRRLDKLNRQLEVALV</sequence>
<dbReference type="InterPro" id="IPR047650">
    <property type="entry name" value="Transpos_IS110"/>
</dbReference>
<feature type="domain" description="Transposase IS110-like N-terminal" evidence="1">
    <location>
        <begin position="46"/>
        <end position="190"/>
    </location>
</feature>
<dbReference type="Proteomes" id="UP000335496">
    <property type="component" value="Unassembled WGS sequence"/>
</dbReference>
<dbReference type="Proteomes" id="UP000291917">
    <property type="component" value="Unassembled WGS sequence"/>
</dbReference>
<evidence type="ECO:0000313" key="3">
    <source>
        <dbReference type="EMBL" id="KAA5276174.1"/>
    </source>
</evidence>
<protein>
    <submittedName>
        <fullName evidence="4">IS110 family transposase</fullName>
    </submittedName>
</protein>
<evidence type="ECO:0000313" key="6">
    <source>
        <dbReference type="Proteomes" id="UP000335496"/>
    </source>
</evidence>
<dbReference type="GO" id="GO:0006313">
    <property type="term" value="P:DNA transposition"/>
    <property type="evidence" value="ECO:0007669"/>
    <property type="project" value="InterPro"/>
</dbReference>
<dbReference type="AlphaFoldDB" id="A0A4Q5H7C9"/>
<feature type="domain" description="Transposase IS116/IS110/IS902 C-terminal" evidence="2">
    <location>
        <begin position="323"/>
        <end position="379"/>
    </location>
</feature>
<dbReference type="InterPro" id="IPR002525">
    <property type="entry name" value="Transp_IS110-like_N"/>
</dbReference>
<evidence type="ECO:0000313" key="4">
    <source>
        <dbReference type="EMBL" id="RYT77429.1"/>
    </source>
</evidence>
<evidence type="ECO:0000259" key="1">
    <source>
        <dbReference type="Pfam" id="PF01548"/>
    </source>
</evidence>
<evidence type="ECO:0000313" key="5">
    <source>
        <dbReference type="Proteomes" id="UP000291917"/>
    </source>
</evidence>
<dbReference type="InterPro" id="IPR003346">
    <property type="entry name" value="Transposase_20"/>
</dbReference>
<reference evidence="4 5" key="2">
    <citation type="journal article" date="2019" name="Science, e1252229">
        <title>Invertible promoters mediate bacterial phase variation, antibiotic resistance, and host adaptation in the gut.</title>
        <authorList>
            <person name="Jiang X."/>
            <person name="Hall A.B."/>
            <person name="Arthur T.D."/>
            <person name="Plichta D.R."/>
            <person name="Covington C.T."/>
            <person name="Poyet M."/>
            <person name="Crothers J."/>
            <person name="Moses P.L."/>
            <person name="Tolonen A.C."/>
            <person name="Vlamakis H."/>
            <person name="Alm E.J."/>
            <person name="Xavier R.J."/>
        </authorList>
    </citation>
    <scope>NUCLEOTIDE SEQUENCE [LARGE SCALE GENOMIC DNA]</scope>
    <source>
        <strain evidence="5">bj_0095</strain>
        <strain evidence="4">Bj_0095</strain>
    </source>
</reference>
<dbReference type="EMBL" id="VVZX01000003">
    <property type="protein sequence ID" value="KAA5276174.1"/>
    <property type="molecule type" value="Genomic_DNA"/>
</dbReference>
<dbReference type="Pfam" id="PF01548">
    <property type="entry name" value="DEDD_Tnp_IS110"/>
    <property type="match status" value="1"/>
</dbReference>
<gene>
    <name evidence="4" type="ORF">EAJ03_02460</name>
    <name evidence="3" type="ORF">F2Z23_02465</name>
</gene>
<dbReference type="PANTHER" id="PTHR33055:SF13">
    <property type="entry name" value="TRANSPOSASE"/>
    <property type="match status" value="1"/>
</dbReference>
<dbReference type="EMBL" id="RCXL01000003">
    <property type="protein sequence ID" value="RYT77429.1"/>
    <property type="molecule type" value="Genomic_DNA"/>
</dbReference>
<dbReference type="GO" id="GO:0004803">
    <property type="term" value="F:transposase activity"/>
    <property type="evidence" value="ECO:0007669"/>
    <property type="project" value="InterPro"/>
</dbReference>
<dbReference type="Pfam" id="PF02371">
    <property type="entry name" value="Transposase_20"/>
    <property type="match status" value="1"/>
</dbReference>
<dbReference type="PANTHER" id="PTHR33055">
    <property type="entry name" value="TRANSPOSASE FOR INSERTION SEQUENCE ELEMENT IS1111A"/>
    <property type="match status" value="1"/>
</dbReference>
<evidence type="ECO:0000259" key="2">
    <source>
        <dbReference type="Pfam" id="PF02371"/>
    </source>
</evidence>
<dbReference type="GO" id="GO:0003677">
    <property type="term" value="F:DNA binding"/>
    <property type="evidence" value="ECO:0007669"/>
    <property type="project" value="InterPro"/>
</dbReference>
<dbReference type="NCBIfam" id="NF033542">
    <property type="entry name" value="transpos_IS110"/>
    <property type="match status" value="1"/>
</dbReference>
<name>A0A4Q5H7C9_9BACE</name>
<keyword evidence="6" id="KW-1185">Reference proteome</keyword>
<proteinExistence type="predicted"/>